<keyword evidence="1" id="KW-0812">Transmembrane</keyword>
<protein>
    <submittedName>
        <fullName evidence="2">Uncharacterized protein</fullName>
    </submittedName>
</protein>
<organism evidence="2 3">
    <name type="scientific">Enterocloster citroniae</name>
    <dbReference type="NCBI Taxonomy" id="358743"/>
    <lineage>
        <taxon>Bacteria</taxon>
        <taxon>Bacillati</taxon>
        <taxon>Bacillota</taxon>
        <taxon>Clostridia</taxon>
        <taxon>Lachnospirales</taxon>
        <taxon>Lachnospiraceae</taxon>
        <taxon>Enterocloster</taxon>
    </lineage>
</organism>
<feature type="transmembrane region" description="Helical" evidence="1">
    <location>
        <begin position="14"/>
        <end position="34"/>
    </location>
</feature>
<dbReference type="EMBL" id="WQPS01000007">
    <property type="protein sequence ID" value="MBT9809579.1"/>
    <property type="molecule type" value="Genomic_DNA"/>
</dbReference>
<sequence>MKYDYEEHDNNNPLFGRILLLVLILLIFLIYSNIKLTSQVNILSQQLASLTQNSPTTNSVTEDDVSTINLYDSGETGSQDSVKHPTPSHGYILWGGNEVTYQDEYVSGVNDDELYAPFELKPPYDDLLYLVKLKNIWNPDIEYQIFVKGGLSPVEFNILCGTYSVSYATGSIWYGKNDLFGSETRYYKSDGSFRFYHDGRDVRGQSIALYNVSNGKLSFEEISSDEF</sequence>
<keyword evidence="1" id="KW-1133">Transmembrane helix</keyword>
<evidence type="ECO:0000313" key="2">
    <source>
        <dbReference type="EMBL" id="MBT9809579.1"/>
    </source>
</evidence>
<reference evidence="2" key="1">
    <citation type="journal article" date="2021" name="Gut Microbes">
        <title>A synthetic consortium of 100 gut commensals modulates the composition and function in a colon model of the microbiome of elderly subjects.</title>
        <authorList>
            <person name="Perez M."/>
            <person name="Ntemiri A."/>
            <person name="Tan H."/>
            <person name="Harris H.M.B."/>
            <person name="Roager H.M."/>
            <person name="Ribiere C."/>
            <person name="O'Toole P.W."/>
        </authorList>
    </citation>
    <scope>NUCLEOTIDE SEQUENCE</scope>
    <source>
        <strain evidence="2">MCC335</strain>
    </source>
</reference>
<accession>A0AA41FE24</accession>
<evidence type="ECO:0000313" key="3">
    <source>
        <dbReference type="Proteomes" id="UP000708338"/>
    </source>
</evidence>
<name>A0AA41FE24_9FIRM</name>
<keyword evidence="1" id="KW-0472">Membrane</keyword>
<evidence type="ECO:0000256" key="1">
    <source>
        <dbReference type="SAM" id="Phobius"/>
    </source>
</evidence>
<dbReference type="Proteomes" id="UP000708338">
    <property type="component" value="Unassembled WGS sequence"/>
</dbReference>
<dbReference type="RefSeq" id="WP_215630041.1">
    <property type="nucleotide sequence ID" value="NZ_JBCOSW010000026.1"/>
</dbReference>
<gene>
    <name evidence="2" type="ORF">GPL26_07960</name>
</gene>
<dbReference type="AlphaFoldDB" id="A0AA41FE24"/>
<comment type="caution">
    <text evidence="2">The sequence shown here is derived from an EMBL/GenBank/DDBJ whole genome shotgun (WGS) entry which is preliminary data.</text>
</comment>
<proteinExistence type="predicted"/>